<dbReference type="SUPFAM" id="SSF46915">
    <property type="entry name" value="Polynucleotide phosphorylase/guanosine pentaphosphate synthase (PNPase/GPSI), domain 3"/>
    <property type="match status" value="1"/>
</dbReference>
<feature type="binding site" evidence="8">
    <location>
        <position position="494"/>
    </location>
    <ligand>
        <name>Mg(2+)</name>
        <dbReference type="ChEBI" id="CHEBI:18420"/>
    </ligand>
</feature>
<keyword evidence="4 8" id="KW-0548">Nucleotidyltransferase</keyword>
<dbReference type="InterPro" id="IPR015848">
    <property type="entry name" value="PNPase_PH_RNA-bd_bac/org-type"/>
</dbReference>
<dbReference type="PROSITE" id="PS50084">
    <property type="entry name" value="KH_TYPE_1"/>
    <property type="match status" value="1"/>
</dbReference>
<comment type="similarity">
    <text evidence="1 8">Belongs to the polyribonucleotide nucleotidyltransferase family.</text>
</comment>
<dbReference type="PANTHER" id="PTHR11252:SF0">
    <property type="entry name" value="POLYRIBONUCLEOTIDE NUCLEOTIDYLTRANSFERASE 1, MITOCHONDRIAL"/>
    <property type="match status" value="1"/>
</dbReference>
<dbReference type="FunFam" id="3.30.230.70:FF:000002">
    <property type="entry name" value="Polyribonucleotide nucleotidyltransferase"/>
    <property type="match status" value="1"/>
</dbReference>
<evidence type="ECO:0000256" key="6">
    <source>
        <dbReference type="ARBA" id="ARBA00022842"/>
    </source>
</evidence>
<dbReference type="InterPro" id="IPR003029">
    <property type="entry name" value="S1_domain"/>
</dbReference>
<dbReference type="HAMAP" id="MF_01595">
    <property type="entry name" value="PNPase"/>
    <property type="match status" value="1"/>
</dbReference>
<accession>A0A2H0TFE8</accession>
<dbReference type="InterPro" id="IPR015847">
    <property type="entry name" value="ExoRNase_PH_dom2"/>
</dbReference>
<dbReference type="GO" id="GO:0000175">
    <property type="term" value="F:3'-5'-RNA exonuclease activity"/>
    <property type="evidence" value="ECO:0007669"/>
    <property type="project" value="TreeGrafter"/>
</dbReference>
<dbReference type="SMART" id="SM00322">
    <property type="entry name" value="KH"/>
    <property type="match status" value="1"/>
</dbReference>
<dbReference type="PANTHER" id="PTHR11252">
    <property type="entry name" value="POLYRIBONUCLEOTIDE NUCLEOTIDYLTRANSFERASE"/>
    <property type="match status" value="1"/>
</dbReference>
<dbReference type="GO" id="GO:0000287">
    <property type="term" value="F:magnesium ion binding"/>
    <property type="evidence" value="ECO:0007669"/>
    <property type="project" value="UniProtKB-UniRule"/>
</dbReference>
<evidence type="ECO:0000256" key="2">
    <source>
        <dbReference type="ARBA" id="ARBA00022490"/>
    </source>
</evidence>
<keyword evidence="5 8" id="KW-0479">Metal-binding</keyword>
<dbReference type="FunFam" id="3.30.1370.10:FF:000001">
    <property type="entry name" value="Polyribonucleotide nucleotidyltransferase"/>
    <property type="match status" value="1"/>
</dbReference>
<evidence type="ECO:0000313" key="12">
    <source>
        <dbReference type="Proteomes" id="UP000229383"/>
    </source>
</evidence>
<dbReference type="GO" id="GO:0005829">
    <property type="term" value="C:cytosol"/>
    <property type="evidence" value="ECO:0007669"/>
    <property type="project" value="UniProtKB-ARBA"/>
</dbReference>
<dbReference type="PIRSF" id="PIRSF005499">
    <property type="entry name" value="PNPase"/>
    <property type="match status" value="1"/>
</dbReference>
<feature type="binding site" evidence="8">
    <location>
        <position position="488"/>
    </location>
    <ligand>
        <name>Mg(2+)</name>
        <dbReference type="ChEBI" id="CHEBI:18420"/>
    </ligand>
</feature>
<organism evidence="11 12">
    <name type="scientific">Candidatus Niyogibacteria bacterium CG10_big_fil_rev_8_21_14_0_10_42_19</name>
    <dbReference type="NCBI Taxonomy" id="1974725"/>
    <lineage>
        <taxon>Bacteria</taxon>
        <taxon>Candidatus Niyogiibacteriota</taxon>
    </lineage>
</organism>
<keyword evidence="7 8" id="KW-0694">RNA-binding</keyword>
<feature type="region of interest" description="Disordered" evidence="9">
    <location>
        <begin position="693"/>
        <end position="733"/>
    </location>
</feature>
<evidence type="ECO:0000256" key="7">
    <source>
        <dbReference type="ARBA" id="ARBA00022884"/>
    </source>
</evidence>
<dbReference type="SUPFAM" id="SSF54211">
    <property type="entry name" value="Ribosomal protein S5 domain 2-like"/>
    <property type="match status" value="2"/>
</dbReference>
<dbReference type="Gene3D" id="3.30.1370.10">
    <property type="entry name" value="K Homology domain, type 1"/>
    <property type="match status" value="1"/>
</dbReference>
<evidence type="ECO:0000256" key="5">
    <source>
        <dbReference type="ARBA" id="ARBA00022723"/>
    </source>
</evidence>
<protein>
    <recommendedName>
        <fullName evidence="8">Polyribonucleotide nucleotidyltransferase</fullName>
        <ecNumber evidence="8">2.7.7.8</ecNumber>
    </recommendedName>
    <alternativeName>
        <fullName evidence="8">Polynucleotide phosphorylase</fullName>
        <shortName evidence="8">PNPase</shortName>
    </alternativeName>
</protein>
<dbReference type="CDD" id="cd11364">
    <property type="entry name" value="RNase_PH_PNPase_2"/>
    <property type="match status" value="1"/>
</dbReference>
<dbReference type="Gene3D" id="2.40.50.140">
    <property type="entry name" value="Nucleic acid-binding proteins"/>
    <property type="match status" value="1"/>
</dbReference>
<comment type="function">
    <text evidence="8">Involved in mRNA degradation. Catalyzes the phosphorolysis of single-stranded polyribonucleotides processively in the 3'- to 5'-direction.</text>
</comment>
<dbReference type="InterPro" id="IPR036456">
    <property type="entry name" value="PNPase_PH_RNA-bd_sf"/>
</dbReference>
<evidence type="ECO:0000256" key="1">
    <source>
        <dbReference type="ARBA" id="ARBA00007404"/>
    </source>
</evidence>
<dbReference type="SUPFAM" id="SSF54791">
    <property type="entry name" value="Eukaryotic type KH-domain (KH-domain type I)"/>
    <property type="match status" value="1"/>
</dbReference>
<evidence type="ECO:0000256" key="9">
    <source>
        <dbReference type="SAM" id="MobiDB-lite"/>
    </source>
</evidence>
<dbReference type="CDD" id="cd04472">
    <property type="entry name" value="S1_PNPase"/>
    <property type="match status" value="1"/>
</dbReference>
<dbReference type="Pfam" id="PF00575">
    <property type="entry name" value="S1"/>
    <property type="match status" value="1"/>
</dbReference>
<keyword evidence="6 8" id="KW-0460">Magnesium</keyword>
<comment type="cofactor">
    <cofactor evidence="8">
        <name>Mg(2+)</name>
        <dbReference type="ChEBI" id="CHEBI:18420"/>
    </cofactor>
</comment>
<evidence type="ECO:0000313" key="11">
    <source>
        <dbReference type="EMBL" id="PIR70288.1"/>
    </source>
</evidence>
<feature type="domain" description="S1 motif" evidence="10">
    <location>
        <begin position="624"/>
        <end position="692"/>
    </location>
</feature>
<dbReference type="CDD" id="cd02393">
    <property type="entry name" value="KH-I_PNPase"/>
    <property type="match status" value="1"/>
</dbReference>
<dbReference type="GO" id="GO:0004654">
    <property type="term" value="F:polyribonucleotide nucleotidyltransferase activity"/>
    <property type="evidence" value="ECO:0007669"/>
    <property type="project" value="UniProtKB-UniRule"/>
</dbReference>
<dbReference type="Gene3D" id="3.30.230.70">
    <property type="entry name" value="GHMP Kinase, N-terminal domain"/>
    <property type="match status" value="2"/>
</dbReference>
<dbReference type="InterPro" id="IPR004088">
    <property type="entry name" value="KH_dom_type_1"/>
</dbReference>
<dbReference type="Pfam" id="PF03726">
    <property type="entry name" value="PNPase"/>
    <property type="match status" value="1"/>
</dbReference>
<keyword evidence="2 8" id="KW-0963">Cytoplasm</keyword>
<dbReference type="InterPro" id="IPR012162">
    <property type="entry name" value="PNPase"/>
</dbReference>
<dbReference type="InterPro" id="IPR020568">
    <property type="entry name" value="Ribosomal_Su5_D2-typ_SF"/>
</dbReference>
<comment type="subcellular location">
    <subcellularLocation>
        <location evidence="8">Cytoplasm</location>
    </subcellularLocation>
</comment>
<dbReference type="InterPro" id="IPR036612">
    <property type="entry name" value="KH_dom_type_1_sf"/>
</dbReference>
<comment type="caution">
    <text evidence="11">The sequence shown here is derived from an EMBL/GenBank/DDBJ whole genome shotgun (WGS) entry which is preliminary data.</text>
</comment>
<evidence type="ECO:0000256" key="8">
    <source>
        <dbReference type="HAMAP-Rule" id="MF_01595"/>
    </source>
</evidence>
<dbReference type="Proteomes" id="UP000229383">
    <property type="component" value="Unassembled WGS sequence"/>
</dbReference>
<dbReference type="AlphaFoldDB" id="A0A2H0TFE8"/>
<dbReference type="NCBIfam" id="NF008805">
    <property type="entry name" value="PRK11824.1"/>
    <property type="match status" value="1"/>
</dbReference>
<dbReference type="PROSITE" id="PS50126">
    <property type="entry name" value="S1"/>
    <property type="match status" value="1"/>
</dbReference>
<name>A0A2H0TFE8_9BACT</name>
<gene>
    <name evidence="8" type="primary">pnp</name>
    <name evidence="11" type="ORF">COU46_02250</name>
</gene>
<comment type="catalytic activity">
    <reaction evidence="8">
        <text>RNA(n+1) + phosphate = RNA(n) + a ribonucleoside 5'-diphosphate</text>
        <dbReference type="Rhea" id="RHEA:22096"/>
        <dbReference type="Rhea" id="RHEA-COMP:14527"/>
        <dbReference type="Rhea" id="RHEA-COMP:17342"/>
        <dbReference type="ChEBI" id="CHEBI:43474"/>
        <dbReference type="ChEBI" id="CHEBI:57930"/>
        <dbReference type="ChEBI" id="CHEBI:140395"/>
        <dbReference type="EC" id="2.7.7.8"/>
    </reaction>
</comment>
<evidence type="ECO:0000256" key="3">
    <source>
        <dbReference type="ARBA" id="ARBA00022679"/>
    </source>
</evidence>
<evidence type="ECO:0000256" key="4">
    <source>
        <dbReference type="ARBA" id="ARBA00022695"/>
    </source>
</evidence>
<dbReference type="EMBL" id="PFCN01000028">
    <property type="protein sequence ID" value="PIR70288.1"/>
    <property type="molecule type" value="Genomic_DNA"/>
</dbReference>
<dbReference type="InterPro" id="IPR036345">
    <property type="entry name" value="ExoRNase_PH_dom2_sf"/>
</dbReference>
<dbReference type="GO" id="GO:0003723">
    <property type="term" value="F:RNA binding"/>
    <property type="evidence" value="ECO:0007669"/>
    <property type="project" value="UniProtKB-UniRule"/>
</dbReference>
<dbReference type="SMART" id="SM00316">
    <property type="entry name" value="S1"/>
    <property type="match status" value="1"/>
</dbReference>
<reference evidence="12" key="1">
    <citation type="submission" date="2017-09" db="EMBL/GenBank/DDBJ databases">
        <title>Depth-based differentiation of microbial function through sediment-hosted aquifers and enrichment of novel symbionts in the deep terrestrial subsurface.</title>
        <authorList>
            <person name="Probst A.J."/>
            <person name="Ladd B."/>
            <person name="Jarett J.K."/>
            <person name="Geller-Mcgrath D.E."/>
            <person name="Sieber C.M.K."/>
            <person name="Emerson J.B."/>
            <person name="Anantharaman K."/>
            <person name="Thomas B.C."/>
            <person name="Malmstrom R."/>
            <person name="Stieglmeier M."/>
            <person name="Klingl A."/>
            <person name="Woyke T."/>
            <person name="Ryan C.M."/>
            <person name="Banfield J.F."/>
        </authorList>
    </citation>
    <scope>NUCLEOTIDE SEQUENCE [LARGE SCALE GENOMIC DNA]</scope>
</reference>
<feature type="compositionally biased region" description="Basic and acidic residues" evidence="9">
    <location>
        <begin position="724"/>
        <end position="733"/>
    </location>
</feature>
<dbReference type="InterPro" id="IPR012340">
    <property type="entry name" value="NA-bd_OB-fold"/>
</dbReference>
<dbReference type="InterPro" id="IPR027408">
    <property type="entry name" value="PNPase/RNase_PH_dom_sf"/>
</dbReference>
<dbReference type="EC" id="2.7.7.8" evidence="8"/>
<dbReference type="FunFam" id="3.30.230.70:FF:000001">
    <property type="entry name" value="Polyribonucleotide nucleotidyltransferase"/>
    <property type="match status" value="1"/>
</dbReference>
<sequence>MSPKKTFEAEIAGRKLICEFSDMAEQANGSVLVRYGDTVVFATATMSDDKKEGMSYFPLSVDYEEKFYAAGQILGSRFMRREGRPSEEAVLISRLIDRTIRPLFNHKMRHAVHVVVLVLSVDGENNPNIPAITAASIALGVSDIPWGGPIAAVRVGGRRDNFLINPTKVQTEEGEMDIVVSGKGGKINMVEAGAKELPEDVAVEAFNKALEEIKKLEDFQNKIIKEVGRPKKEIIIPETPKELLDSFNKHFKERLNDILYIFDKATRKNRLGELKDEWMGSVTEHFGAEVLGQASDVYEEMIDKLIHKNILEEGKRPDSRKTNELRNISSNVAILPRTHGSGLFYRGETHVLSIATLGAPGDVQLVEGMEIQTKKRFMHHYNFLPFSTGETGRMGSPGRREIGHGALAERAMLPVLPSKETFPYTIRLVSEILSSNGSTSMASVCASILAMMDAGIPIKNPVAGIAMGLIMGDGGEYKVLTDIQGPEDHHGDMDFKAAGTKNGLTAIQMDVKVEGVSVQMLADTLKDARDARIKIMDVMLQTLPASREELSPLAPRIITHMIHPDKIREVIGPGGKTINKIIEDTGVEIDIEQDGSVYITASSKDAAEKALDIVKQITREYKVGDTFVGKVTRIFEFGAMVEIGPRQEGLVHISELADWRVNKVTDVVQPGDTVPVKLIGIDDQGRMNLSLKEMKKINKPEGYQESDPRGPRRDGGFGGGGRRGGGDRRGSGR</sequence>
<dbReference type="InterPro" id="IPR001247">
    <property type="entry name" value="ExoRNase_PH_dom1"/>
</dbReference>
<dbReference type="SUPFAM" id="SSF55666">
    <property type="entry name" value="Ribonuclease PH domain 2-like"/>
    <property type="match status" value="2"/>
</dbReference>
<dbReference type="GO" id="GO:0006402">
    <property type="term" value="P:mRNA catabolic process"/>
    <property type="evidence" value="ECO:0007669"/>
    <property type="project" value="UniProtKB-UniRule"/>
</dbReference>
<dbReference type="NCBIfam" id="TIGR03591">
    <property type="entry name" value="polynuc_phos"/>
    <property type="match status" value="1"/>
</dbReference>
<dbReference type="Pfam" id="PF03725">
    <property type="entry name" value="RNase_PH_C"/>
    <property type="match status" value="1"/>
</dbReference>
<dbReference type="SUPFAM" id="SSF50249">
    <property type="entry name" value="Nucleic acid-binding proteins"/>
    <property type="match status" value="1"/>
</dbReference>
<evidence type="ECO:0000259" key="10">
    <source>
        <dbReference type="PROSITE" id="PS50126"/>
    </source>
</evidence>
<dbReference type="GO" id="GO:0006396">
    <property type="term" value="P:RNA processing"/>
    <property type="evidence" value="ECO:0007669"/>
    <property type="project" value="InterPro"/>
</dbReference>
<dbReference type="Pfam" id="PF00013">
    <property type="entry name" value="KH_1"/>
    <property type="match status" value="1"/>
</dbReference>
<dbReference type="InterPro" id="IPR004087">
    <property type="entry name" value="KH_dom"/>
</dbReference>
<dbReference type="Pfam" id="PF01138">
    <property type="entry name" value="RNase_PH"/>
    <property type="match status" value="2"/>
</dbReference>
<proteinExistence type="inferred from homology"/>
<keyword evidence="3 8" id="KW-0808">Transferase</keyword>
<feature type="compositionally biased region" description="Basic and acidic residues" evidence="9">
    <location>
        <begin position="706"/>
        <end position="715"/>
    </location>
</feature>